<evidence type="ECO:0000313" key="3">
    <source>
        <dbReference type="Proteomes" id="UP001159427"/>
    </source>
</evidence>
<reference evidence="2 3" key="1">
    <citation type="submission" date="2022-05" db="EMBL/GenBank/DDBJ databases">
        <authorList>
            <consortium name="Genoscope - CEA"/>
            <person name="William W."/>
        </authorList>
    </citation>
    <scope>NUCLEOTIDE SEQUENCE [LARGE SCALE GENOMIC DNA]</scope>
</reference>
<accession>A0ABN8MKE3</accession>
<dbReference type="Proteomes" id="UP001159427">
    <property type="component" value="Unassembled WGS sequence"/>
</dbReference>
<protein>
    <submittedName>
        <fullName evidence="2">Uncharacterized protein</fullName>
    </submittedName>
</protein>
<gene>
    <name evidence="2" type="ORF">PEVE_00037232</name>
</gene>
<keyword evidence="3" id="KW-1185">Reference proteome</keyword>
<sequence>MQLCADIEDELDDSSYVSCTPSGSEEEEEVAAPKEIYDIRCHLWKHAEKGDIGADEVMHITSVAKGKGWRRSASRVGPSTPAEAEDCAASTSTEPEAEVQFSDSKADSEESDEEFAHQDYFTCTNPITKPTSLKEDPLNIEEPQEDPGNVQSDNEKDSNTRPLTALAKEEIKCLFQQEIADVVIVLKNVRSKLSTSLTLRKLLPYKEMVRKVADCMRYFQTKEPTKEPEQLPESGKPSRTSNWVASPTETLSSQKCEWSKDHGAIIVKYFVKPEKAISIHEVRKMFQEIEELRNLLKEEVAATCGQNKKYAEEKRQVNNTCTALQ</sequence>
<evidence type="ECO:0000256" key="1">
    <source>
        <dbReference type="SAM" id="MobiDB-lite"/>
    </source>
</evidence>
<feature type="region of interest" description="Disordered" evidence="1">
    <location>
        <begin position="221"/>
        <end position="247"/>
    </location>
</feature>
<evidence type="ECO:0000313" key="2">
    <source>
        <dbReference type="EMBL" id="CAH3030014.1"/>
    </source>
</evidence>
<feature type="region of interest" description="Disordered" evidence="1">
    <location>
        <begin position="65"/>
        <end position="161"/>
    </location>
</feature>
<name>A0ABN8MKE3_9CNID</name>
<organism evidence="2 3">
    <name type="scientific">Porites evermanni</name>
    <dbReference type="NCBI Taxonomy" id="104178"/>
    <lineage>
        <taxon>Eukaryota</taxon>
        <taxon>Metazoa</taxon>
        <taxon>Cnidaria</taxon>
        <taxon>Anthozoa</taxon>
        <taxon>Hexacorallia</taxon>
        <taxon>Scleractinia</taxon>
        <taxon>Fungiina</taxon>
        <taxon>Poritidae</taxon>
        <taxon>Porites</taxon>
    </lineage>
</organism>
<proteinExistence type="predicted"/>
<comment type="caution">
    <text evidence="2">The sequence shown here is derived from an EMBL/GenBank/DDBJ whole genome shotgun (WGS) entry which is preliminary data.</text>
</comment>
<dbReference type="EMBL" id="CALNXI010000606">
    <property type="protein sequence ID" value="CAH3030014.1"/>
    <property type="molecule type" value="Genomic_DNA"/>
</dbReference>
<feature type="compositionally biased region" description="Polar residues" evidence="1">
    <location>
        <begin position="237"/>
        <end position="247"/>
    </location>
</feature>
<feature type="compositionally biased region" description="Polar residues" evidence="1">
    <location>
        <begin position="121"/>
        <end position="131"/>
    </location>
</feature>